<feature type="region of interest" description="Disordered" evidence="1">
    <location>
        <begin position="33"/>
        <end position="107"/>
    </location>
</feature>
<protein>
    <submittedName>
        <fullName evidence="4">FMN-binding protein</fullName>
    </submittedName>
</protein>
<feature type="compositionally biased region" description="Low complexity" evidence="1">
    <location>
        <begin position="86"/>
        <end position="105"/>
    </location>
</feature>
<evidence type="ECO:0000259" key="3">
    <source>
        <dbReference type="SMART" id="SM00900"/>
    </source>
</evidence>
<dbReference type="EMBL" id="CP097332">
    <property type="protein sequence ID" value="UQX88237.1"/>
    <property type="molecule type" value="Genomic_DNA"/>
</dbReference>
<gene>
    <name evidence="4" type="ORF">M6D93_18410</name>
</gene>
<feature type="chain" id="PRO_5046761210" evidence="2">
    <location>
        <begin position="26"/>
        <end position="195"/>
    </location>
</feature>
<keyword evidence="5" id="KW-1185">Reference proteome</keyword>
<feature type="domain" description="FMN-binding" evidence="3">
    <location>
        <begin position="116"/>
        <end position="193"/>
    </location>
</feature>
<evidence type="ECO:0000256" key="2">
    <source>
        <dbReference type="SAM" id="SignalP"/>
    </source>
</evidence>
<evidence type="ECO:0000256" key="1">
    <source>
        <dbReference type="SAM" id="MobiDB-lite"/>
    </source>
</evidence>
<dbReference type="RefSeq" id="WP_249771543.1">
    <property type="nucleotide sequence ID" value="NZ_CP097332.1"/>
</dbReference>
<sequence>MRRVLLAVTGTIAGLVALLSFKTHAAITGQALPQASLPGSSSTSSDSASSGAASSGAASSGAASSGAASSGVTSSGAPSSGPPSPGSSSASGTPAPSSPSSSAASQTYTGQAISTRYGVVQVRITVRAKRITNAAFVQLTAFDGHSADINAQAGPILLEQTLSAQSAQIDGVSGATFTTDGYEQSLQSALDQAGI</sequence>
<reference evidence="4" key="1">
    <citation type="journal article" date="2018" name="Int. J. Syst. Evol. Microbiol.">
        <title>Jatrophihabitans telluris sp. nov., isolated from sediment soil of lava forest wetlands and the emended description of the genus Jatrophihabitans.</title>
        <authorList>
            <person name="Lee K.C."/>
            <person name="Suh M.K."/>
            <person name="Eom M.K."/>
            <person name="Kim K.K."/>
            <person name="Kim J.S."/>
            <person name="Kim D.S."/>
            <person name="Ko S.H."/>
            <person name="Shin Y.K."/>
            <person name="Lee J.S."/>
        </authorList>
    </citation>
    <scope>NUCLEOTIDE SEQUENCE</scope>
    <source>
        <strain evidence="4">N237</strain>
    </source>
</reference>
<feature type="signal peptide" evidence="2">
    <location>
        <begin position="1"/>
        <end position="25"/>
    </location>
</feature>
<dbReference type="Pfam" id="PF04205">
    <property type="entry name" value="FMN_bind"/>
    <property type="match status" value="1"/>
</dbReference>
<reference evidence="4" key="2">
    <citation type="submission" date="2022-05" db="EMBL/GenBank/DDBJ databases">
        <authorList>
            <person name="Kim J.-S."/>
            <person name="Lee K."/>
            <person name="Suh M."/>
            <person name="Eom M."/>
            <person name="Kim J.-S."/>
            <person name="Kim D.-S."/>
            <person name="Ko S.-H."/>
            <person name="Shin Y."/>
            <person name="Lee J.-S."/>
        </authorList>
    </citation>
    <scope>NUCLEOTIDE SEQUENCE</scope>
    <source>
        <strain evidence="4">N237</strain>
    </source>
</reference>
<feature type="compositionally biased region" description="Low complexity" evidence="1">
    <location>
        <begin position="35"/>
        <end position="79"/>
    </location>
</feature>
<name>A0ABY4QYF3_9ACTN</name>
<dbReference type="InterPro" id="IPR007329">
    <property type="entry name" value="FMN-bd"/>
</dbReference>
<keyword evidence="2" id="KW-0732">Signal</keyword>
<accession>A0ABY4QYF3</accession>
<proteinExistence type="predicted"/>
<dbReference type="Gene3D" id="3.90.1010.20">
    <property type="match status" value="1"/>
</dbReference>
<evidence type="ECO:0000313" key="5">
    <source>
        <dbReference type="Proteomes" id="UP001056336"/>
    </source>
</evidence>
<evidence type="ECO:0000313" key="4">
    <source>
        <dbReference type="EMBL" id="UQX88237.1"/>
    </source>
</evidence>
<organism evidence="4 5">
    <name type="scientific">Jatrophihabitans telluris</name>
    <dbReference type="NCBI Taxonomy" id="2038343"/>
    <lineage>
        <taxon>Bacteria</taxon>
        <taxon>Bacillati</taxon>
        <taxon>Actinomycetota</taxon>
        <taxon>Actinomycetes</taxon>
        <taxon>Jatrophihabitantales</taxon>
        <taxon>Jatrophihabitantaceae</taxon>
        <taxon>Jatrophihabitans</taxon>
    </lineage>
</organism>
<dbReference type="Proteomes" id="UP001056336">
    <property type="component" value="Chromosome"/>
</dbReference>
<dbReference type="SMART" id="SM00900">
    <property type="entry name" value="FMN_bind"/>
    <property type="match status" value="1"/>
</dbReference>